<dbReference type="Gene3D" id="3.90.770.10">
    <property type="entry name" value="3-hydroxy-3-methylglutaryl-coenzyme A Reductase, Chain A, domain 2"/>
    <property type="match status" value="1"/>
</dbReference>
<evidence type="ECO:0000256" key="2">
    <source>
        <dbReference type="ARBA" id="ARBA00007661"/>
    </source>
</evidence>
<evidence type="ECO:0000313" key="8">
    <source>
        <dbReference type="Proteomes" id="UP000075902"/>
    </source>
</evidence>
<dbReference type="EC" id="1.1.1.34" evidence="3"/>
<comment type="pathway">
    <text evidence="1">Metabolic intermediate biosynthesis; (R)-mevalonate biosynthesis; (R)-mevalonate from acetyl-CoA: step 3/3.</text>
</comment>
<dbReference type="InterPro" id="IPR023074">
    <property type="entry name" value="HMG_CoA_Rdtase_cat_sf"/>
</dbReference>
<reference evidence="8" key="1">
    <citation type="submission" date="2014-01" db="EMBL/GenBank/DDBJ databases">
        <title>The Genome Sequence of Anopheles melas CM1001059_A (V2).</title>
        <authorList>
            <consortium name="The Broad Institute Genomics Platform"/>
            <person name="Neafsey D.E."/>
            <person name="Besansky N."/>
            <person name="Howell P."/>
            <person name="Walton C."/>
            <person name="Young S.K."/>
            <person name="Zeng Q."/>
            <person name="Gargeya S."/>
            <person name="Fitzgerald M."/>
            <person name="Haas B."/>
            <person name="Abouelleil A."/>
            <person name="Allen A.W."/>
            <person name="Alvarado L."/>
            <person name="Arachchi H.M."/>
            <person name="Berlin A.M."/>
            <person name="Chapman S.B."/>
            <person name="Gainer-Dewar J."/>
            <person name="Goldberg J."/>
            <person name="Griggs A."/>
            <person name="Gujja S."/>
            <person name="Hansen M."/>
            <person name="Howarth C."/>
            <person name="Imamovic A."/>
            <person name="Ireland A."/>
            <person name="Larimer J."/>
            <person name="McCowan C."/>
            <person name="Murphy C."/>
            <person name="Pearson M."/>
            <person name="Poon T.W."/>
            <person name="Priest M."/>
            <person name="Roberts A."/>
            <person name="Saif S."/>
            <person name="Shea T."/>
            <person name="Sisk P."/>
            <person name="Sykes S."/>
            <person name="Wortman J."/>
            <person name="Nusbaum C."/>
            <person name="Birren B."/>
        </authorList>
    </citation>
    <scope>NUCLEOTIDE SEQUENCE [LARGE SCALE GENOMIC DNA]</scope>
    <source>
        <strain evidence="8">CM1001059</strain>
    </source>
</reference>
<dbReference type="PROSITE" id="PS50065">
    <property type="entry name" value="HMG_COA_REDUCTASE_4"/>
    <property type="match status" value="1"/>
</dbReference>
<dbReference type="GO" id="GO:0004420">
    <property type="term" value="F:hydroxymethylglutaryl-CoA reductase (NADPH) activity"/>
    <property type="evidence" value="ECO:0007669"/>
    <property type="project" value="UniProtKB-EC"/>
</dbReference>
<dbReference type="STRING" id="34690.A0A182TZP5"/>
<dbReference type="SUPFAM" id="SSF56542">
    <property type="entry name" value="Substrate-binding domain of HMG-CoA reductase"/>
    <property type="match status" value="1"/>
</dbReference>
<dbReference type="VEuPathDB" id="VectorBase:AMEC011280"/>
<evidence type="ECO:0000256" key="3">
    <source>
        <dbReference type="ARBA" id="ARBA00012999"/>
    </source>
</evidence>
<dbReference type="PRINTS" id="PR00071">
    <property type="entry name" value="HMGCOARDTASE"/>
</dbReference>
<evidence type="ECO:0000256" key="1">
    <source>
        <dbReference type="ARBA" id="ARBA00005084"/>
    </source>
</evidence>
<evidence type="ECO:0000256" key="6">
    <source>
        <dbReference type="ARBA" id="ARBA00023002"/>
    </source>
</evidence>
<name>A0A182TZP5_9DIPT</name>
<dbReference type="PANTHER" id="PTHR10572">
    <property type="entry name" value="3-HYDROXY-3-METHYLGLUTARYL-COENZYME A REDUCTASE"/>
    <property type="match status" value="1"/>
</dbReference>
<dbReference type="InterPro" id="IPR009029">
    <property type="entry name" value="HMG_CoA_Rdtase_sub-bd_dom_sf"/>
</dbReference>
<dbReference type="Pfam" id="PF00368">
    <property type="entry name" value="HMG-CoA_red"/>
    <property type="match status" value="1"/>
</dbReference>
<dbReference type="PANTHER" id="PTHR10572:SF24">
    <property type="entry name" value="3-HYDROXY-3-METHYLGLUTARYL-COENZYME A REDUCTASE"/>
    <property type="match status" value="1"/>
</dbReference>
<evidence type="ECO:0000256" key="5">
    <source>
        <dbReference type="ARBA" id="ARBA00022857"/>
    </source>
</evidence>
<dbReference type="Gene3D" id="3.30.70.420">
    <property type="entry name" value="Hydroxymethylglutaryl-CoA reductase, class I/II, NAD/NADP-binding domain"/>
    <property type="match status" value="1"/>
</dbReference>
<protein>
    <recommendedName>
        <fullName evidence="4">3-hydroxy-3-methylglutaryl-coenzyme A reductase</fullName>
        <ecNumber evidence="3">1.1.1.34</ecNumber>
    </recommendedName>
</protein>
<dbReference type="Proteomes" id="UP000075902">
    <property type="component" value="Unassembled WGS sequence"/>
</dbReference>
<evidence type="ECO:0000313" key="7">
    <source>
        <dbReference type="EnsemblMetazoa" id="AMEC011280-PA"/>
    </source>
</evidence>
<keyword evidence="6" id="KW-0560">Oxidoreductase</keyword>
<organism evidence="7 8">
    <name type="scientific">Anopheles melas</name>
    <dbReference type="NCBI Taxonomy" id="34690"/>
    <lineage>
        <taxon>Eukaryota</taxon>
        <taxon>Metazoa</taxon>
        <taxon>Ecdysozoa</taxon>
        <taxon>Arthropoda</taxon>
        <taxon>Hexapoda</taxon>
        <taxon>Insecta</taxon>
        <taxon>Pterygota</taxon>
        <taxon>Neoptera</taxon>
        <taxon>Endopterygota</taxon>
        <taxon>Diptera</taxon>
        <taxon>Nematocera</taxon>
        <taxon>Culicoidea</taxon>
        <taxon>Culicidae</taxon>
        <taxon>Anophelinae</taxon>
        <taxon>Anopheles</taxon>
    </lineage>
</organism>
<dbReference type="CDD" id="cd00643">
    <property type="entry name" value="HMG-CoA_reductase_classI"/>
    <property type="match status" value="1"/>
</dbReference>
<reference evidence="7" key="2">
    <citation type="submission" date="2020-05" db="UniProtKB">
        <authorList>
            <consortium name="EnsemblMetazoa"/>
        </authorList>
    </citation>
    <scope>IDENTIFICATION</scope>
    <source>
        <strain evidence="7">CM1001059</strain>
    </source>
</reference>
<dbReference type="InterPro" id="IPR004554">
    <property type="entry name" value="HMG_CoA_Rdtase_eu_arc"/>
</dbReference>
<accession>A0A182TZP5</accession>
<proteinExistence type="inferred from homology"/>
<keyword evidence="8" id="KW-1185">Reference proteome</keyword>
<evidence type="ECO:0000256" key="4">
    <source>
        <dbReference type="ARBA" id="ARBA00016920"/>
    </source>
</evidence>
<dbReference type="GO" id="GO:0015936">
    <property type="term" value="P:coenzyme A metabolic process"/>
    <property type="evidence" value="ECO:0007669"/>
    <property type="project" value="InterPro"/>
</dbReference>
<dbReference type="InterPro" id="IPR002202">
    <property type="entry name" value="HMG_CoA_Rdtase"/>
</dbReference>
<dbReference type="AlphaFoldDB" id="A0A182TZP5"/>
<sequence length="479" mass="52025">MKERERCPRCSALFTARKALVSSGVGVSQSAFASRMQVRCPECWHIFTARTLRLFGLLPPNGLRWVVLGLLVVCVVLAKAEPLDPQESTMSRGAPIPRNPENDYTREQATLRRDFIKEQTGAALDTVGQYAIDPAVTRGNIENFIGVVQMPLGLAGPLRIEGEHARGDFYIPMATTEGTLLASYSRGMRAISASGGVKTTVVKHSMQRAPVFFFEDALQAREFGAWLVREFEAIKAASETTTRSGKLFEIEQYPVANMLYTRFCYTTGDAAGQNMTSKATYAACEWIKANHPLQPRYILSGAIDTDKKHSAMNMIQTRGKRVIAEFTLKREVAHELLRVEPANLYRYRQIAAVGAFQAGSAYSGAHSANGLAAMYIATGQDAANVAESHGGITYGQLLENGDYYWSVTLPAVICATHGGGTNLPTQRECLELLGCHGAGKADKLAEIIAAVVLAGDVSLTSAILAGDWVSSHEALGRNR</sequence>
<comment type="similarity">
    <text evidence="2">Belongs to the HMG-CoA reductase family.</text>
</comment>
<dbReference type="GO" id="GO:0008299">
    <property type="term" value="P:isoprenoid biosynthetic process"/>
    <property type="evidence" value="ECO:0007669"/>
    <property type="project" value="InterPro"/>
</dbReference>
<dbReference type="SUPFAM" id="SSF55035">
    <property type="entry name" value="NAD-binding domain of HMG-CoA reductase"/>
    <property type="match status" value="1"/>
</dbReference>
<keyword evidence="5" id="KW-0521">NADP</keyword>
<dbReference type="InterPro" id="IPR009023">
    <property type="entry name" value="HMG_CoA_Rdtase_NAD(P)-bd_sf"/>
</dbReference>
<dbReference type="EnsemblMetazoa" id="AMEC011280-RA">
    <property type="protein sequence ID" value="AMEC011280-PA"/>
    <property type="gene ID" value="AMEC011280"/>
</dbReference>